<dbReference type="Pfam" id="PF04685">
    <property type="entry name" value="DUF608"/>
    <property type="match status" value="1"/>
</dbReference>
<dbReference type="GO" id="GO:0004553">
    <property type="term" value="F:hydrolase activity, hydrolyzing O-glycosyl compounds"/>
    <property type="evidence" value="ECO:0007669"/>
    <property type="project" value="InterPro"/>
</dbReference>
<sequence length="843" mass="94178">MAKRLNPDWPVLTSYDQDHLTRIALPLGGIGTGTVSLGGRGDLRDWEIMNRPAKGYAPRDSFFALFAKEPGKAPVTFGLEGLLEPQDYEGFLGSNAQNHYLPRFRNCEFHAAYPFGQVLLSDPDMPVDVRLEGFNPFIPADTDASSIPVAVLRFVVRNKTHRPIQAAIAGTVQNTIGTDGTNGKVGENVNTFKDANGLRGIYMTSREVPAQSECFGTMALATPAKTGVSHRTAWLDRWWGHAVMDFFDDFSADGKLTHRKRSPNVSGPRGSLAVKGTIPAKGEKTFTFLLTWHFPNRIAWPGDPYGPKHTCCDPPNDQIGNYYTKQYRNAWDVAAKTLAELPKLEAKTLTFVKSFCDSDLPDVVKEAALYNASTLRTQTCFRLSDGKLYAWEGCFDKSGCCNGTCTHVWNYEQATAYLFGDLSLTMREVEFIDATRADGHMDFRPGHLLAEPGCYNWAATDGQMGCIMKLYRDWQLSGDEAVLRRYWPAAKKALEFCWIPKGWDGDQDGVMEGAQHHTLDTEYFGPNPLCEGWYLGALRACEEMARYLGEDDFADKCRSLFERGREWTDENLFNGEYYEQQIVPPGKASNVAKGLLASADIDLKEPWFQLASGCLVDQLAGQFMAHVCGLGYLFKPSHIRKTLRSIFKYNRRENMFGHLNYRNSFVLNDESAMLIAVYPKGDRPKIPVPGQADVMTGFEYAAAVHMLQEGLTKQGLTCIKDIRDRYDGKKRSPFNEAECGHHYGRAMASWAAVTTLTGFQYSGVTKTMAFTATDTPSTFFWSNGYAWGTIKQRPTRSGTRVELKVLFGQLELKTLELTGKGAIEFSRPRRLTAGRGKDLVCKV</sequence>
<dbReference type="InterPro" id="IPR024462">
    <property type="entry name" value="GH116_N"/>
</dbReference>
<dbReference type="EMBL" id="LAZR01000039">
    <property type="protein sequence ID" value="KKO00654.1"/>
    <property type="molecule type" value="Genomic_DNA"/>
</dbReference>
<dbReference type="InterPro" id="IPR012341">
    <property type="entry name" value="6hp_glycosidase-like_sf"/>
</dbReference>
<feature type="domain" description="Glycosyl-hydrolase family 116 catalytic region" evidence="1">
    <location>
        <begin position="456"/>
        <end position="751"/>
    </location>
</feature>
<dbReference type="GO" id="GO:0005975">
    <property type="term" value="P:carbohydrate metabolic process"/>
    <property type="evidence" value="ECO:0007669"/>
    <property type="project" value="InterPro"/>
</dbReference>
<reference evidence="3" key="1">
    <citation type="journal article" date="2015" name="Nature">
        <title>Complex archaea that bridge the gap between prokaryotes and eukaryotes.</title>
        <authorList>
            <person name="Spang A."/>
            <person name="Saw J.H."/>
            <person name="Jorgensen S.L."/>
            <person name="Zaremba-Niedzwiedzka K."/>
            <person name="Martijn J."/>
            <person name="Lind A.E."/>
            <person name="van Eijk R."/>
            <person name="Schleper C."/>
            <person name="Guy L."/>
            <person name="Ettema T.J."/>
        </authorList>
    </citation>
    <scope>NUCLEOTIDE SEQUENCE</scope>
</reference>
<proteinExistence type="predicted"/>
<dbReference type="Pfam" id="PF12215">
    <property type="entry name" value="Glyco_hydr_116N"/>
    <property type="match status" value="1"/>
</dbReference>
<dbReference type="PANTHER" id="PTHR12654">
    <property type="entry name" value="BILE ACID BETA-GLUCOSIDASE-RELATED"/>
    <property type="match status" value="1"/>
</dbReference>
<accession>A0A0F9Y7P4</accession>
<dbReference type="SUPFAM" id="SSF48208">
    <property type="entry name" value="Six-hairpin glycosidases"/>
    <property type="match status" value="1"/>
</dbReference>
<evidence type="ECO:0008006" key="4">
    <source>
        <dbReference type="Google" id="ProtNLM"/>
    </source>
</evidence>
<protein>
    <recommendedName>
        <fullName evidence="4">Glycosyl-hydrolase family 116 catalytic region domain-containing protein</fullName>
    </recommendedName>
</protein>
<feature type="domain" description="Glycosyl-hydrolase family 116 N-terminal" evidence="2">
    <location>
        <begin position="24"/>
        <end position="342"/>
    </location>
</feature>
<evidence type="ECO:0000259" key="2">
    <source>
        <dbReference type="Pfam" id="PF12215"/>
    </source>
</evidence>
<dbReference type="Gene3D" id="1.50.10.10">
    <property type="match status" value="1"/>
</dbReference>
<dbReference type="PANTHER" id="PTHR12654:SF0">
    <property type="entry name" value="NON-LYSOSOMAL GLUCOSYLCERAMIDASE"/>
    <property type="match status" value="1"/>
</dbReference>
<dbReference type="AlphaFoldDB" id="A0A0F9Y7P4"/>
<evidence type="ECO:0000259" key="1">
    <source>
        <dbReference type="Pfam" id="PF04685"/>
    </source>
</evidence>
<dbReference type="InterPro" id="IPR006775">
    <property type="entry name" value="GH116_catalytic"/>
</dbReference>
<organism evidence="3">
    <name type="scientific">marine sediment metagenome</name>
    <dbReference type="NCBI Taxonomy" id="412755"/>
    <lineage>
        <taxon>unclassified sequences</taxon>
        <taxon>metagenomes</taxon>
        <taxon>ecological metagenomes</taxon>
    </lineage>
</organism>
<dbReference type="InterPro" id="IPR052566">
    <property type="entry name" value="Non-lysos_glucosylceramidase"/>
</dbReference>
<gene>
    <name evidence="3" type="ORF">LCGC14_0124280</name>
</gene>
<name>A0A0F9Y7P4_9ZZZZ</name>
<evidence type="ECO:0000313" key="3">
    <source>
        <dbReference type="EMBL" id="KKO00654.1"/>
    </source>
</evidence>
<dbReference type="InterPro" id="IPR008928">
    <property type="entry name" value="6-hairpin_glycosidase_sf"/>
</dbReference>
<comment type="caution">
    <text evidence="3">The sequence shown here is derived from an EMBL/GenBank/DDBJ whole genome shotgun (WGS) entry which is preliminary data.</text>
</comment>